<evidence type="ECO:0000313" key="1">
    <source>
        <dbReference type="EMBL" id="EEC02202.1"/>
    </source>
</evidence>
<proteinExistence type="predicted"/>
<dbReference type="VEuPathDB" id="VectorBase:ISCW001567"/>
<sequence>KLKAIATAPLFLKDVRQLSPHAQTYGLESFHSVLNRFAPKSTVFSYECMAARTMIAIMHFNENSARLQAETREGHKQWHVKAPKARKGALTVCSHKTPVTFG</sequence>
<organism>
    <name type="scientific">Ixodes scapularis</name>
    <name type="common">Black-legged tick</name>
    <name type="synonym">Deer tick</name>
    <dbReference type="NCBI Taxonomy" id="6945"/>
    <lineage>
        <taxon>Eukaryota</taxon>
        <taxon>Metazoa</taxon>
        <taxon>Ecdysozoa</taxon>
        <taxon>Arthropoda</taxon>
        <taxon>Chelicerata</taxon>
        <taxon>Arachnida</taxon>
        <taxon>Acari</taxon>
        <taxon>Parasitiformes</taxon>
        <taxon>Ixodida</taxon>
        <taxon>Ixodoidea</taxon>
        <taxon>Ixodidae</taxon>
        <taxon>Ixodinae</taxon>
        <taxon>Ixodes</taxon>
    </lineage>
</organism>
<dbReference type="PANTHER" id="PTHR31751:SF42">
    <property type="entry name" value="PROTEIN CBG10204"/>
    <property type="match status" value="1"/>
</dbReference>
<dbReference type="EMBL" id="DS645981">
    <property type="protein sequence ID" value="EEC02202.1"/>
    <property type="molecule type" value="Genomic_DNA"/>
</dbReference>
<evidence type="ECO:0000313" key="3">
    <source>
        <dbReference type="Proteomes" id="UP000001555"/>
    </source>
</evidence>
<dbReference type="HOGENOM" id="CLU_178181_0_0_1"/>
<feature type="non-terminal residue" evidence="1">
    <location>
        <position position="102"/>
    </location>
</feature>
<dbReference type="EnsemblMetazoa" id="ISCW001567-RA">
    <property type="protein sequence ID" value="ISCW001567-PA"/>
    <property type="gene ID" value="ISCW001567"/>
</dbReference>
<dbReference type="Proteomes" id="UP000001555">
    <property type="component" value="Unassembled WGS sequence"/>
</dbReference>
<protein>
    <submittedName>
        <fullName evidence="1 2">Uncharacterized protein</fullName>
    </submittedName>
</protein>
<dbReference type="VEuPathDB" id="VectorBase:ISCP_036063"/>
<gene>
    <name evidence="1" type="ORF">IscW_ISCW001567</name>
</gene>
<reference evidence="2" key="2">
    <citation type="submission" date="2020-05" db="UniProtKB">
        <authorList>
            <consortium name="EnsemblMetazoa"/>
        </authorList>
    </citation>
    <scope>IDENTIFICATION</scope>
    <source>
        <strain evidence="2">wikel</strain>
    </source>
</reference>
<name>B7P6I0_IXOSC</name>
<dbReference type="OrthoDB" id="5814287at2759"/>
<dbReference type="EMBL" id="ABJB010858243">
    <property type="status" value="NOT_ANNOTATED_CDS"/>
    <property type="molecule type" value="Genomic_DNA"/>
</dbReference>
<feature type="non-terminal residue" evidence="1">
    <location>
        <position position="1"/>
    </location>
</feature>
<dbReference type="InParanoid" id="B7P6I0"/>
<dbReference type="PaxDb" id="6945-B7P6I0"/>
<dbReference type="PANTHER" id="PTHR31751">
    <property type="entry name" value="SI:CH211-108C17.2-RELATED-RELATED"/>
    <property type="match status" value="1"/>
</dbReference>
<evidence type="ECO:0000313" key="2">
    <source>
        <dbReference type="EnsemblMetazoa" id="ISCW001567-PA"/>
    </source>
</evidence>
<dbReference type="VEuPathDB" id="VectorBase:ISCI001567"/>
<keyword evidence="3" id="KW-1185">Reference proteome</keyword>
<accession>B7P6I0</accession>
<dbReference type="AlphaFoldDB" id="B7P6I0"/>
<reference evidence="1 3" key="1">
    <citation type="submission" date="2008-03" db="EMBL/GenBank/DDBJ databases">
        <title>Annotation of Ixodes scapularis.</title>
        <authorList>
            <consortium name="Ixodes scapularis Genome Project Consortium"/>
            <person name="Caler E."/>
            <person name="Hannick L.I."/>
            <person name="Bidwell S."/>
            <person name="Joardar V."/>
            <person name="Thiagarajan M."/>
            <person name="Amedeo P."/>
            <person name="Galinsky K.J."/>
            <person name="Schobel S."/>
            <person name="Inman J."/>
            <person name="Hostetler J."/>
            <person name="Miller J."/>
            <person name="Hammond M."/>
            <person name="Megy K."/>
            <person name="Lawson D."/>
            <person name="Kodira C."/>
            <person name="Sutton G."/>
            <person name="Meyer J."/>
            <person name="Hill C.A."/>
            <person name="Birren B."/>
            <person name="Nene V."/>
            <person name="Collins F."/>
            <person name="Alarcon-Chaidez F."/>
            <person name="Wikel S."/>
            <person name="Strausberg R."/>
        </authorList>
    </citation>
    <scope>NUCLEOTIDE SEQUENCE [LARGE SCALE GENOMIC DNA]</scope>
    <source>
        <strain evidence="3">Wikel</strain>
        <strain evidence="1">Wikel colony</strain>
    </source>
</reference>